<dbReference type="PANTHER" id="PTHR30592">
    <property type="entry name" value="FORMATE DEHYDROGENASE"/>
    <property type="match status" value="1"/>
</dbReference>
<evidence type="ECO:0000313" key="5">
    <source>
        <dbReference type="Proteomes" id="UP000618754"/>
    </source>
</evidence>
<dbReference type="Proteomes" id="UP000618754">
    <property type="component" value="Unassembled WGS sequence"/>
</dbReference>
<comment type="caution">
    <text evidence="4">The sequence shown here is derived from an EMBL/GenBank/DDBJ whole genome shotgun (WGS) entry which is preliminary data.</text>
</comment>
<dbReference type="EMBL" id="JACWMW010000005">
    <property type="protein sequence ID" value="MBD1387433.1"/>
    <property type="molecule type" value="Genomic_DNA"/>
</dbReference>
<dbReference type="NCBIfam" id="TIGR00129">
    <property type="entry name" value="fdhD_narQ"/>
    <property type="match status" value="1"/>
</dbReference>
<dbReference type="Gene3D" id="3.10.20.10">
    <property type="match status" value="1"/>
</dbReference>
<evidence type="ECO:0000256" key="3">
    <source>
        <dbReference type="HAMAP-Rule" id="MF_00187"/>
    </source>
</evidence>
<dbReference type="NCBIfam" id="NF001943">
    <property type="entry name" value="PRK00724.1-2"/>
    <property type="match status" value="1"/>
</dbReference>
<keyword evidence="1 3" id="KW-0963">Cytoplasm</keyword>
<comment type="subcellular location">
    <subcellularLocation>
        <location evidence="3">Cytoplasm</location>
    </subcellularLocation>
</comment>
<dbReference type="Pfam" id="PF02634">
    <property type="entry name" value="FdhD-NarQ"/>
    <property type="match status" value="1"/>
</dbReference>
<accession>A0ABR7XA24</accession>
<proteinExistence type="inferred from homology"/>
<keyword evidence="2 3" id="KW-0501">Molybdenum cofactor biosynthesis</keyword>
<evidence type="ECO:0000256" key="1">
    <source>
        <dbReference type="ARBA" id="ARBA00022490"/>
    </source>
</evidence>
<dbReference type="InterPro" id="IPR003786">
    <property type="entry name" value="FdhD"/>
</dbReference>
<gene>
    <name evidence="3 4" type="primary">fdhD</name>
    <name evidence="4" type="ORF">IDJ75_19260</name>
</gene>
<evidence type="ECO:0000256" key="2">
    <source>
        <dbReference type="ARBA" id="ARBA00023150"/>
    </source>
</evidence>
<dbReference type="InterPro" id="IPR016193">
    <property type="entry name" value="Cytidine_deaminase-like"/>
</dbReference>
<name>A0ABR7XA24_9SPHI</name>
<sequence length="291" mass="31616">MANNAVQQIQVTRVTDGISEELSDAIAIEEPLEIRLEHGPAGERKVQNISVTMRTPGNDAELATGFLFTEGIIKKASDIQAAEHCFIACADNRENVIQVSLAENITPHLQNTERNFYTTSSCGVCGKGSINAIRTVSNYIDGQLDNNFISTEIITNLPDKLRRHQKVFADTGGLHASALFTTNGDLLLVREDVGRHNALDKLIGAAINQLSLPLDNTVLLLSGRASFELVQKAAMAGINIIAAVGAPSSLAVQLAQEFNITLAGFLRGQRFNIYTAPQRILIPNYENSYQK</sequence>
<feature type="active site" description="Cysteine persulfide intermediate" evidence="3">
    <location>
        <position position="122"/>
    </location>
</feature>
<dbReference type="RefSeq" id="WP_191177274.1">
    <property type="nucleotide sequence ID" value="NZ_JACWMW010000005.1"/>
</dbReference>
<reference evidence="4 5" key="1">
    <citation type="submission" date="2020-09" db="EMBL/GenBank/DDBJ databases">
        <title>Novel species of Mucilaginibacter isolated from a glacier on the Tibetan Plateau.</title>
        <authorList>
            <person name="Liu Q."/>
            <person name="Xin Y.-H."/>
        </authorList>
    </citation>
    <scope>NUCLEOTIDE SEQUENCE [LARGE SCALE GENOMIC DNA]</scope>
    <source>
        <strain evidence="4 5">CGMCC 1.13878</strain>
    </source>
</reference>
<comment type="similarity">
    <text evidence="3">Belongs to the FdhD family.</text>
</comment>
<comment type="function">
    <text evidence="3">Required for formate dehydrogenase (FDH) activity. Acts as a sulfur carrier protein that transfers sulfur from IscS to the molybdenum cofactor prior to its insertion into FDH.</text>
</comment>
<dbReference type="PIRSF" id="PIRSF015626">
    <property type="entry name" value="FdhD"/>
    <property type="match status" value="1"/>
</dbReference>
<dbReference type="HAMAP" id="MF_00187">
    <property type="entry name" value="FdhD"/>
    <property type="match status" value="1"/>
</dbReference>
<organism evidence="4 5">
    <name type="scientific">Mucilaginibacter rigui</name>
    <dbReference type="NCBI Taxonomy" id="534635"/>
    <lineage>
        <taxon>Bacteria</taxon>
        <taxon>Pseudomonadati</taxon>
        <taxon>Bacteroidota</taxon>
        <taxon>Sphingobacteriia</taxon>
        <taxon>Sphingobacteriales</taxon>
        <taxon>Sphingobacteriaceae</taxon>
        <taxon>Mucilaginibacter</taxon>
    </lineage>
</organism>
<dbReference type="PANTHER" id="PTHR30592:SF1">
    <property type="entry name" value="SULFUR CARRIER PROTEIN FDHD"/>
    <property type="match status" value="1"/>
</dbReference>
<feature type="binding site" evidence="3">
    <location>
        <begin position="265"/>
        <end position="270"/>
    </location>
    <ligand>
        <name>Mo-bis(molybdopterin guanine dinucleotide)</name>
        <dbReference type="ChEBI" id="CHEBI:60539"/>
    </ligand>
</feature>
<dbReference type="SUPFAM" id="SSF53927">
    <property type="entry name" value="Cytidine deaminase-like"/>
    <property type="match status" value="1"/>
</dbReference>
<keyword evidence="5" id="KW-1185">Reference proteome</keyword>
<dbReference type="Gene3D" id="3.40.140.10">
    <property type="entry name" value="Cytidine Deaminase, domain 2"/>
    <property type="match status" value="1"/>
</dbReference>
<evidence type="ECO:0000313" key="4">
    <source>
        <dbReference type="EMBL" id="MBD1387433.1"/>
    </source>
</evidence>
<protein>
    <recommendedName>
        <fullName evidence="3">Sulfur carrier protein FdhD</fullName>
    </recommendedName>
</protein>